<evidence type="ECO:0000256" key="1">
    <source>
        <dbReference type="SAM" id="Phobius"/>
    </source>
</evidence>
<keyword evidence="1 2" id="KW-0812">Transmembrane</keyword>
<reference evidence="2" key="1">
    <citation type="journal article" date="2023" name="Science">
        <title>Elucidation of the pathway for biosynthesis of saponin adjuvants from the soapbark tree.</title>
        <authorList>
            <person name="Reed J."/>
            <person name="Orme A."/>
            <person name="El-Demerdash A."/>
            <person name="Owen C."/>
            <person name="Martin L.B.B."/>
            <person name="Misra R.C."/>
            <person name="Kikuchi S."/>
            <person name="Rejzek M."/>
            <person name="Martin A.C."/>
            <person name="Harkess A."/>
            <person name="Leebens-Mack J."/>
            <person name="Louveau T."/>
            <person name="Stephenson M.J."/>
            <person name="Osbourn A."/>
        </authorList>
    </citation>
    <scope>NUCLEOTIDE SEQUENCE</scope>
    <source>
        <strain evidence="2">S10</strain>
    </source>
</reference>
<protein>
    <submittedName>
        <fullName evidence="2">Transmembrane protein</fullName>
    </submittedName>
</protein>
<name>A0AAD7Q1I3_QUISA</name>
<proteinExistence type="predicted"/>
<feature type="transmembrane region" description="Helical" evidence="1">
    <location>
        <begin position="14"/>
        <end position="34"/>
    </location>
</feature>
<accession>A0AAD7Q1I3</accession>
<dbReference type="PANTHER" id="PTHR37172:SF3">
    <property type="entry name" value="TRANSMEMBRANE PROTEIN"/>
    <property type="match status" value="1"/>
</dbReference>
<dbReference type="PANTHER" id="PTHR37172">
    <property type="entry name" value="TRANSMEMBRANE PROTEIN"/>
    <property type="match status" value="1"/>
</dbReference>
<dbReference type="KEGG" id="qsa:O6P43_010863"/>
<dbReference type="EMBL" id="JARAOO010000004">
    <property type="protein sequence ID" value="KAJ7973063.1"/>
    <property type="molecule type" value="Genomic_DNA"/>
</dbReference>
<keyword evidence="1" id="KW-1133">Transmembrane helix</keyword>
<evidence type="ECO:0000313" key="2">
    <source>
        <dbReference type="EMBL" id="KAJ7973063.1"/>
    </source>
</evidence>
<feature type="transmembrane region" description="Helical" evidence="1">
    <location>
        <begin position="219"/>
        <end position="245"/>
    </location>
</feature>
<evidence type="ECO:0000313" key="3">
    <source>
        <dbReference type="Proteomes" id="UP001163823"/>
    </source>
</evidence>
<organism evidence="2 3">
    <name type="scientific">Quillaja saponaria</name>
    <name type="common">Soap bark tree</name>
    <dbReference type="NCBI Taxonomy" id="32244"/>
    <lineage>
        <taxon>Eukaryota</taxon>
        <taxon>Viridiplantae</taxon>
        <taxon>Streptophyta</taxon>
        <taxon>Embryophyta</taxon>
        <taxon>Tracheophyta</taxon>
        <taxon>Spermatophyta</taxon>
        <taxon>Magnoliopsida</taxon>
        <taxon>eudicotyledons</taxon>
        <taxon>Gunneridae</taxon>
        <taxon>Pentapetalae</taxon>
        <taxon>rosids</taxon>
        <taxon>fabids</taxon>
        <taxon>Fabales</taxon>
        <taxon>Quillajaceae</taxon>
        <taxon>Quillaja</taxon>
    </lineage>
</organism>
<keyword evidence="3" id="KW-1185">Reference proteome</keyword>
<keyword evidence="1" id="KW-0472">Membrane</keyword>
<dbReference type="Proteomes" id="UP001163823">
    <property type="component" value="Chromosome 4"/>
</dbReference>
<comment type="caution">
    <text evidence="2">The sequence shown here is derived from an EMBL/GenBank/DDBJ whole genome shotgun (WGS) entry which is preliminary data.</text>
</comment>
<sequence length="279" mass="31469">MGWHNCQQKARESFYIFTLSLLSLLLPLSFLLIARLSGAQYYLLTFTSYSAPESFSFLFSLFLHTNPCILYVLVFIVSIGTLIQSLTGKITLLNESPSPVVQPRLYTAWIVLCTLQVCVGLGIEGSIAAGIDVSDSSFGVELSLLSRVIFLLGLHEATLHWFRTVVKPVVEDTVFGYAREERWAEKVVMAASLGALWWWKLRNEIQILVVMAEVKKEQLMGVAVADFVCWGLYYLIVTIGMVRIVKGLMWIGMISFCRREIENSSKTWANDDKVHHTGE</sequence>
<dbReference type="AlphaFoldDB" id="A0AAD7Q1I3"/>
<gene>
    <name evidence="2" type="ORF">O6P43_010863</name>
</gene>